<organism evidence="3 4">
    <name type="scientific">Hydnomerulius pinastri MD-312</name>
    <dbReference type="NCBI Taxonomy" id="994086"/>
    <lineage>
        <taxon>Eukaryota</taxon>
        <taxon>Fungi</taxon>
        <taxon>Dikarya</taxon>
        <taxon>Basidiomycota</taxon>
        <taxon>Agaricomycotina</taxon>
        <taxon>Agaricomycetes</taxon>
        <taxon>Agaricomycetidae</taxon>
        <taxon>Boletales</taxon>
        <taxon>Boletales incertae sedis</taxon>
        <taxon>Leucogyrophana</taxon>
    </lineage>
</organism>
<sequence>MQGTYGRDASHTSRTETTRRHAQENYEKDLKIVQDLELKLQINERWQPGDEEWNTAARLVANRKYQRALDNLERLVVSHIFKLTKMNRYKMCKHIGKALQARSAAIRTALDHYNAVAKALSPPRRTLTFDEVVKYAFLSDFNLLRD</sequence>
<evidence type="ECO:0000313" key="4">
    <source>
        <dbReference type="Proteomes" id="UP000053820"/>
    </source>
</evidence>
<feature type="region of interest" description="Disordered" evidence="1">
    <location>
        <begin position="1"/>
        <end position="26"/>
    </location>
</feature>
<feature type="compositionally biased region" description="Basic and acidic residues" evidence="1">
    <location>
        <begin position="8"/>
        <end position="26"/>
    </location>
</feature>
<keyword evidence="4" id="KW-1185">Reference proteome</keyword>
<dbReference type="EMBL" id="KN839895">
    <property type="protein sequence ID" value="KIJ59160.1"/>
    <property type="molecule type" value="Genomic_DNA"/>
</dbReference>
<dbReference type="HOGENOM" id="CLU_013084_4_1_1"/>
<name>A0A0C9VNE7_9AGAM</name>
<dbReference type="AlphaFoldDB" id="A0A0C9VNE7"/>
<evidence type="ECO:0000313" key="2">
    <source>
        <dbReference type="EMBL" id="KIJ59155.1"/>
    </source>
</evidence>
<accession>A0A0C9VNE7</accession>
<dbReference type="Proteomes" id="UP000053820">
    <property type="component" value="Unassembled WGS sequence"/>
</dbReference>
<dbReference type="EMBL" id="KN839895">
    <property type="protein sequence ID" value="KIJ59155.1"/>
    <property type="molecule type" value="Genomic_DNA"/>
</dbReference>
<dbReference type="OrthoDB" id="3249713at2759"/>
<evidence type="ECO:0000313" key="3">
    <source>
        <dbReference type="EMBL" id="KIJ59160.1"/>
    </source>
</evidence>
<reference evidence="3 4" key="1">
    <citation type="submission" date="2014-04" db="EMBL/GenBank/DDBJ databases">
        <title>Evolutionary Origins and Diversification of the Mycorrhizal Mutualists.</title>
        <authorList>
            <consortium name="DOE Joint Genome Institute"/>
            <consortium name="Mycorrhizal Genomics Consortium"/>
            <person name="Kohler A."/>
            <person name="Kuo A."/>
            <person name="Nagy L.G."/>
            <person name="Floudas D."/>
            <person name="Copeland A."/>
            <person name="Barry K.W."/>
            <person name="Cichocki N."/>
            <person name="Veneault-Fourrey C."/>
            <person name="LaButti K."/>
            <person name="Lindquist E.A."/>
            <person name="Lipzen A."/>
            <person name="Lundell T."/>
            <person name="Morin E."/>
            <person name="Murat C."/>
            <person name="Riley R."/>
            <person name="Ohm R."/>
            <person name="Sun H."/>
            <person name="Tunlid A."/>
            <person name="Henrissat B."/>
            <person name="Grigoriev I.V."/>
            <person name="Hibbett D.S."/>
            <person name="Martin F."/>
        </authorList>
    </citation>
    <scope>NUCLEOTIDE SEQUENCE [LARGE SCALE GENOMIC DNA]</scope>
    <source>
        <strain evidence="3 4">MD-312</strain>
    </source>
</reference>
<proteinExistence type="predicted"/>
<evidence type="ECO:0000256" key="1">
    <source>
        <dbReference type="SAM" id="MobiDB-lite"/>
    </source>
</evidence>
<protein>
    <submittedName>
        <fullName evidence="3">Uncharacterized protein</fullName>
    </submittedName>
</protein>
<gene>
    <name evidence="2" type="ORF">HYDPIDRAFT_101214</name>
    <name evidence="3" type="ORF">HYDPIDRAFT_101239</name>
</gene>
<feature type="non-terminal residue" evidence="3">
    <location>
        <position position="146"/>
    </location>
</feature>